<dbReference type="InterPro" id="IPR018499">
    <property type="entry name" value="Tetraspanin/Peripherin"/>
</dbReference>
<dbReference type="Pfam" id="PF00335">
    <property type="entry name" value="Tetraspanin"/>
    <property type="match status" value="1"/>
</dbReference>
<dbReference type="PIRSF" id="PIRSF002419">
    <property type="entry name" value="Tetraspanin"/>
    <property type="match status" value="1"/>
</dbReference>
<evidence type="ECO:0000256" key="2">
    <source>
        <dbReference type="ARBA" id="ARBA00006840"/>
    </source>
</evidence>
<dbReference type="PRINTS" id="PR00259">
    <property type="entry name" value="TMFOUR"/>
</dbReference>
<feature type="transmembrane region" description="Helical" evidence="7">
    <location>
        <begin position="15"/>
        <end position="35"/>
    </location>
</feature>
<dbReference type="PANTHER" id="PTHR19282:SF534">
    <property type="entry name" value="TETRASPANIN FAMILY-RELATED"/>
    <property type="match status" value="1"/>
</dbReference>
<feature type="transmembrane region" description="Helical" evidence="7">
    <location>
        <begin position="186"/>
        <end position="212"/>
    </location>
</feature>
<keyword evidence="9" id="KW-1185">Reference proteome</keyword>
<keyword evidence="5 7" id="KW-0472">Membrane</keyword>
<dbReference type="SUPFAM" id="SSF48652">
    <property type="entry name" value="Tetraspanin"/>
    <property type="match status" value="1"/>
</dbReference>
<evidence type="ECO:0000313" key="9">
    <source>
        <dbReference type="Proteomes" id="UP001626550"/>
    </source>
</evidence>
<dbReference type="CDD" id="cd03127">
    <property type="entry name" value="tetraspanin_LEL"/>
    <property type="match status" value="1"/>
</dbReference>
<evidence type="ECO:0000256" key="6">
    <source>
        <dbReference type="PIRSR" id="PIRSR002419-1"/>
    </source>
</evidence>
<feature type="disulfide bond" evidence="6">
    <location>
        <begin position="139"/>
        <end position="175"/>
    </location>
</feature>
<evidence type="ECO:0000256" key="4">
    <source>
        <dbReference type="ARBA" id="ARBA00022989"/>
    </source>
</evidence>
<name>A0ABD2PU87_9PLAT</name>
<gene>
    <name evidence="8" type="primary">CD63_2</name>
    <name evidence="8" type="ORF">Ciccas_010385</name>
</gene>
<keyword evidence="4 7" id="KW-1133">Transmembrane helix</keyword>
<dbReference type="EMBL" id="JBJKFK010002480">
    <property type="protein sequence ID" value="KAL3311039.1"/>
    <property type="molecule type" value="Genomic_DNA"/>
</dbReference>
<comment type="caution">
    <text evidence="8">The sequence shown here is derived from an EMBL/GenBank/DDBJ whole genome shotgun (WGS) entry which is preliminary data.</text>
</comment>
<organism evidence="8 9">
    <name type="scientific">Cichlidogyrus casuarinus</name>
    <dbReference type="NCBI Taxonomy" id="1844966"/>
    <lineage>
        <taxon>Eukaryota</taxon>
        <taxon>Metazoa</taxon>
        <taxon>Spiralia</taxon>
        <taxon>Lophotrochozoa</taxon>
        <taxon>Platyhelminthes</taxon>
        <taxon>Monogenea</taxon>
        <taxon>Monopisthocotylea</taxon>
        <taxon>Dactylogyridea</taxon>
        <taxon>Ancyrocephalidae</taxon>
        <taxon>Cichlidogyrus</taxon>
    </lineage>
</organism>
<dbReference type="AlphaFoldDB" id="A0ABD2PU87"/>
<evidence type="ECO:0000256" key="1">
    <source>
        <dbReference type="ARBA" id="ARBA00004141"/>
    </source>
</evidence>
<sequence>MAQPNVGYKCTKNSFAIFNMLAYICGLATLVLGLVARHKNIIPEVLYYLEGMSIMFIVLGTIILMLGFLGFCGAFCQNSALLILFATLMSIMFVLFFNAGICSLLVTFCRGRDGIEESLEETLKENIKSLDELNSALECCGAVGPSDYGTKIPDSCCKNSKPCGSQSPDLRTDGCTTILEELESKFGLAICVTSLVDLVVIFISIVLSSVLAAKIRKQLHSTIIN</sequence>
<dbReference type="PANTHER" id="PTHR19282">
    <property type="entry name" value="TETRASPANIN"/>
    <property type="match status" value="1"/>
</dbReference>
<evidence type="ECO:0000256" key="7">
    <source>
        <dbReference type="RuleBase" id="RU361218"/>
    </source>
</evidence>
<evidence type="ECO:0000256" key="3">
    <source>
        <dbReference type="ARBA" id="ARBA00022692"/>
    </source>
</evidence>
<comment type="similarity">
    <text evidence="2 7">Belongs to the tetraspanin (TM4SF) family.</text>
</comment>
<dbReference type="Gene3D" id="1.10.1450.10">
    <property type="entry name" value="Tetraspanin"/>
    <property type="match status" value="1"/>
</dbReference>
<feature type="disulfide bond" evidence="6">
    <location>
        <begin position="140"/>
        <end position="157"/>
    </location>
</feature>
<feature type="transmembrane region" description="Helical" evidence="7">
    <location>
        <begin position="81"/>
        <end position="106"/>
    </location>
</feature>
<evidence type="ECO:0000313" key="8">
    <source>
        <dbReference type="EMBL" id="KAL3311039.1"/>
    </source>
</evidence>
<dbReference type="InterPro" id="IPR008952">
    <property type="entry name" value="Tetraspanin_EC2_sf"/>
</dbReference>
<dbReference type="InterPro" id="IPR000301">
    <property type="entry name" value="Tetraspanin_animals"/>
</dbReference>
<dbReference type="Proteomes" id="UP001626550">
    <property type="component" value="Unassembled WGS sequence"/>
</dbReference>
<protein>
    <recommendedName>
        <fullName evidence="7">Tetraspanin</fullName>
    </recommendedName>
</protein>
<feature type="transmembrane region" description="Helical" evidence="7">
    <location>
        <begin position="47"/>
        <end position="69"/>
    </location>
</feature>
<reference evidence="8 9" key="1">
    <citation type="submission" date="2024-11" db="EMBL/GenBank/DDBJ databases">
        <title>Adaptive evolution of stress response genes in parasites aligns with host niche diversity.</title>
        <authorList>
            <person name="Hahn C."/>
            <person name="Resl P."/>
        </authorList>
    </citation>
    <scope>NUCLEOTIDE SEQUENCE [LARGE SCALE GENOMIC DNA]</scope>
    <source>
        <strain evidence="8">EGGRZ-B1_66</strain>
        <tissue evidence="8">Body</tissue>
    </source>
</reference>
<keyword evidence="6" id="KW-1015">Disulfide bond</keyword>
<proteinExistence type="inferred from homology"/>
<dbReference type="GO" id="GO:0016020">
    <property type="term" value="C:membrane"/>
    <property type="evidence" value="ECO:0007669"/>
    <property type="project" value="UniProtKB-SubCell"/>
</dbReference>
<keyword evidence="3 7" id="KW-0812">Transmembrane</keyword>
<comment type="subcellular location">
    <subcellularLocation>
        <location evidence="1 7">Membrane</location>
        <topology evidence="1 7">Multi-pass membrane protein</topology>
    </subcellularLocation>
</comment>
<evidence type="ECO:0000256" key="5">
    <source>
        <dbReference type="ARBA" id="ARBA00023136"/>
    </source>
</evidence>
<accession>A0ABD2PU87</accession>